<accession>A0A834HWI5</accession>
<evidence type="ECO:0000256" key="5">
    <source>
        <dbReference type="PROSITE-ProRule" id="PRU00581"/>
    </source>
</evidence>
<keyword evidence="4 5" id="KW-0472">Membrane</keyword>
<evidence type="ECO:0000256" key="2">
    <source>
        <dbReference type="ARBA" id="ARBA00022692"/>
    </source>
</evidence>
<dbReference type="Proteomes" id="UP000625711">
    <property type="component" value="Unassembled WGS sequence"/>
</dbReference>
<reference evidence="8" key="1">
    <citation type="submission" date="2020-08" db="EMBL/GenBank/DDBJ databases">
        <title>Genome sequencing and assembly of the red palm weevil Rhynchophorus ferrugineus.</title>
        <authorList>
            <person name="Dias G.B."/>
            <person name="Bergman C.M."/>
            <person name="Manee M."/>
        </authorList>
    </citation>
    <scope>NUCLEOTIDE SEQUENCE</scope>
    <source>
        <strain evidence="8">AA-2017</strain>
        <tissue evidence="8">Whole larva</tissue>
    </source>
</reference>
<protein>
    <recommendedName>
        <fullName evidence="7">MARVEL domain-containing protein</fullName>
    </recommendedName>
</protein>
<proteinExistence type="predicted"/>
<dbReference type="OrthoDB" id="10028364at2759"/>
<gene>
    <name evidence="8" type="ORF">GWI33_017559</name>
</gene>
<sequence>MADPGFPGQHTTTTTVKSSSTTVDTVLRFDKSYIRTIPGYLKIAQIIVNLLGFICIEASGYLSYHSRGSWFNFVAMTAFWVTAILLAFYLFHVVERFYRVPWLKFEFGYCALWTLFYLIAACLAVSFSNEAYIAAGFFGFCGMTLYAFDAFLKFQGVKTGQLAQGERVVTKQTTTATISPSHTVSAFP</sequence>
<evidence type="ECO:0000256" key="3">
    <source>
        <dbReference type="ARBA" id="ARBA00022989"/>
    </source>
</evidence>
<keyword evidence="3 6" id="KW-1133">Transmembrane helix</keyword>
<feature type="transmembrane region" description="Helical" evidence="6">
    <location>
        <begin position="132"/>
        <end position="152"/>
    </location>
</feature>
<dbReference type="PANTHER" id="PTHR22776:SF49">
    <property type="entry name" value="MARVEL DOMAIN-CONTAINING PROTEIN"/>
    <property type="match status" value="1"/>
</dbReference>
<evidence type="ECO:0000259" key="7">
    <source>
        <dbReference type="PROSITE" id="PS51225"/>
    </source>
</evidence>
<feature type="transmembrane region" description="Helical" evidence="6">
    <location>
        <begin position="43"/>
        <end position="64"/>
    </location>
</feature>
<feature type="transmembrane region" description="Helical" evidence="6">
    <location>
        <begin position="70"/>
        <end position="94"/>
    </location>
</feature>
<dbReference type="AlphaFoldDB" id="A0A834HWI5"/>
<name>A0A834HWI5_RHYFE</name>
<keyword evidence="2 5" id="KW-0812">Transmembrane</keyword>
<evidence type="ECO:0000256" key="6">
    <source>
        <dbReference type="SAM" id="Phobius"/>
    </source>
</evidence>
<dbReference type="EMBL" id="JAACXV010014227">
    <property type="protein sequence ID" value="KAF7269409.1"/>
    <property type="molecule type" value="Genomic_DNA"/>
</dbReference>
<dbReference type="InterPro" id="IPR008253">
    <property type="entry name" value="Marvel"/>
</dbReference>
<evidence type="ECO:0000256" key="1">
    <source>
        <dbReference type="ARBA" id="ARBA00004141"/>
    </source>
</evidence>
<dbReference type="Pfam" id="PF01284">
    <property type="entry name" value="MARVEL"/>
    <property type="match status" value="1"/>
</dbReference>
<keyword evidence="9" id="KW-1185">Reference proteome</keyword>
<dbReference type="InterPro" id="IPR050578">
    <property type="entry name" value="MARVEL-CKLF_proteins"/>
</dbReference>
<feature type="domain" description="MARVEL" evidence="7">
    <location>
        <begin position="33"/>
        <end position="158"/>
    </location>
</feature>
<organism evidence="8 9">
    <name type="scientific">Rhynchophorus ferrugineus</name>
    <name type="common">Red palm weevil</name>
    <name type="synonym">Curculio ferrugineus</name>
    <dbReference type="NCBI Taxonomy" id="354439"/>
    <lineage>
        <taxon>Eukaryota</taxon>
        <taxon>Metazoa</taxon>
        <taxon>Ecdysozoa</taxon>
        <taxon>Arthropoda</taxon>
        <taxon>Hexapoda</taxon>
        <taxon>Insecta</taxon>
        <taxon>Pterygota</taxon>
        <taxon>Neoptera</taxon>
        <taxon>Endopterygota</taxon>
        <taxon>Coleoptera</taxon>
        <taxon>Polyphaga</taxon>
        <taxon>Cucujiformia</taxon>
        <taxon>Curculionidae</taxon>
        <taxon>Dryophthorinae</taxon>
        <taxon>Rhynchophorus</taxon>
    </lineage>
</organism>
<evidence type="ECO:0000313" key="9">
    <source>
        <dbReference type="Proteomes" id="UP000625711"/>
    </source>
</evidence>
<feature type="transmembrane region" description="Helical" evidence="6">
    <location>
        <begin position="106"/>
        <end position="126"/>
    </location>
</feature>
<evidence type="ECO:0000256" key="4">
    <source>
        <dbReference type="ARBA" id="ARBA00023136"/>
    </source>
</evidence>
<dbReference type="PANTHER" id="PTHR22776">
    <property type="entry name" value="MARVEL-CONTAINING POTENTIAL LIPID RAFT-ASSOCIATED PROTEIN"/>
    <property type="match status" value="1"/>
</dbReference>
<dbReference type="GO" id="GO:0016020">
    <property type="term" value="C:membrane"/>
    <property type="evidence" value="ECO:0007669"/>
    <property type="project" value="UniProtKB-SubCell"/>
</dbReference>
<comment type="caution">
    <text evidence="8">The sequence shown here is derived from an EMBL/GenBank/DDBJ whole genome shotgun (WGS) entry which is preliminary data.</text>
</comment>
<evidence type="ECO:0000313" key="8">
    <source>
        <dbReference type="EMBL" id="KAF7269409.1"/>
    </source>
</evidence>
<comment type="subcellular location">
    <subcellularLocation>
        <location evidence="1">Membrane</location>
        <topology evidence="1">Multi-pass membrane protein</topology>
    </subcellularLocation>
</comment>
<dbReference type="PROSITE" id="PS51225">
    <property type="entry name" value="MARVEL"/>
    <property type="match status" value="1"/>
</dbReference>